<protein>
    <recommendedName>
        <fullName evidence="3">Tetratricopeptide repeat protein</fullName>
    </recommendedName>
</protein>
<evidence type="ECO:0000313" key="1">
    <source>
        <dbReference type="EMBL" id="MFC0047111.1"/>
    </source>
</evidence>
<reference evidence="1 2" key="1">
    <citation type="submission" date="2024-09" db="EMBL/GenBank/DDBJ databases">
        <authorList>
            <person name="Sun Q."/>
            <person name="Mori K."/>
        </authorList>
    </citation>
    <scope>NUCLEOTIDE SEQUENCE [LARGE SCALE GENOMIC DNA]</scope>
    <source>
        <strain evidence="1 2">KCTC 23315</strain>
    </source>
</reference>
<dbReference type="RefSeq" id="WP_377240054.1">
    <property type="nucleotide sequence ID" value="NZ_JBHLXP010000001.1"/>
</dbReference>
<organism evidence="1 2">
    <name type="scientific">Rheinheimera tilapiae</name>
    <dbReference type="NCBI Taxonomy" id="875043"/>
    <lineage>
        <taxon>Bacteria</taxon>
        <taxon>Pseudomonadati</taxon>
        <taxon>Pseudomonadota</taxon>
        <taxon>Gammaproteobacteria</taxon>
        <taxon>Chromatiales</taxon>
        <taxon>Chromatiaceae</taxon>
        <taxon>Rheinheimera</taxon>
    </lineage>
</organism>
<gene>
    <name evidence="1" type="ORF">ACFFJP_02260</name>
</gene>
<sequence>MQIWQHWMELGNQAYFADNWPEAQHCYQQAMQDVWPVWLESTLGAAAESGALQRLSDDELCLPSCCLVVAVRNLANSYRAAGQPGRSRALLKQTQRWFCCALQQPKLPAALCASLLKLQADLQEALLHCGYHQVASATPDRHSTSYLH</sequence>
<proteinExistence type="predicted"/>
<evidence type="ECO:0000313" key="2">
    <source>
        <dbReference type="Proteomes" id="UP001589813"/>
    </source>
</evidence>
<dbReference type="SUPFAM" id="SSF48452">
    <property type="entry name" value="TPR-like"/>
    <property type="match status" value="1"/>
</dbReference>
<dbReference type="InterPro" id="IPR011990">
    <property type="entry name" value="TPR-like_helical_dom_sf"/>
</dbReference>
<dbReference type="Proteomes" id="UP001589813">
    <property type="component" value="Unassembled WGS sequence"/>
</dbReference>
<comment type="caution">
    <text evidence="1">The sequence shown here is derived from an EMBL/GenBank/DDBJ whole genome shotgun (WGS) entry which is preliminary data.</text>
</comment>
<name>A0ABV6B8D1_9GAMM</name>
<accession>A0ABV6B8D1</accession>
<evidence type="ECO:0008006" key="3">
    <source>
        <dbReference type="Google" id="ProtNLM"/>
    </source>
</evidence>
<keyword evidence="2" id="KW-1185">Reference proteome</keyword>
<dbReference type="Gene3D" id="1.25.40.10">
    <property type="entry name" value="Tetratricopeptide repeat domain"/>
    <property type="match status" value="1"/>
</dbReference>
<dbReference type="EMBL" id="JBHLXP010000001">
    <property type="protein sequence ID" value="MFC0047111.1"/>
    <property type="molecule type" value="Genomic_DNA"/>
</dbReference>